<evidence type="ECO:0000256" key="5">
    <source>
        <dbReference type="ARBA" id="ARBA00048200"/>
    </source>
</evidence>
<comment type="pathway">
    <text evidence="1 6">Carbohydrate biosynthesis; dTDP-L-rhamnose biosynthesis.</text>
</comment>
<gene>
    <name evidence="8" type="ORF">ACFOLG_06750</name>
</gene>
<organism evidence="8 9">
    <name type="scientific">Vogesella facilis</name>
    <dbReference type="NCBI Taxonomy" id="1655232"/>
    <lineage>
        <taxon>Bacteria</taxon>
        <taxon>Pseudomonadati</taxon>
        <taxon>Pseudomonadota</taxon>
        <taxon>Betaproteobacteria</taxon>
        <taxon>Neisseriales</taxon>
        <taxon>Chromobacteriaceae</taxon>
        <taxon>Vogesella</taxon>
    </lineage>
</organism>
<proteinExistence type="inferred from homology"/>
<keyword evidence="6" id="KW-0560">Oxidoreductase</keyword>
<feature type="domain" description="RmlD-like substrate binding" evidence="7">
    <location>
        <begin position="2"/>
        <end position="177"/>
    </location>
</feature>
<comment type="cofactor">
    <cofactor evidence="6">
        <name>Mg(2+)</name>
        <dbReference type="ChEBI" id="CHEBI:18420"/>
    </cofactor>
    <text evidence="6">Binds 1 Mg(2+) ion per monomer.</text>
</comment>
<reference evidence="9" key="1">
    <citation type="journal article" date="2019" name="Int. J. Syst. Evol. Microbiol.">
        <title>The Global Catalogue of Microorganisms (GCM) 10K type strain sequencing project: providing services to taxonomists for standard genome sequencing and annotation.</title>
        <authorList>
            <consortium name="The Broad Institute Genomics Platform"/>
            <consortium name="The Broad Institute Genome Sequencing Center for Infectious Disease"/>
            <person name="Wu L."/>
            <person name="Ma J."/>
        </authorList>
    </citation>
    <scope>NUCLEOTIDE SEQUENCE [LARGE SCALE GENOMIC DNA]</scope>
    <source>
        <strain evidence="9">KCTC 42742</strain>
    </source>
</reference>
<dbReference type="Proteomes" id="UP001595741">
    <property type="component" value="Unassembled WGS sequence"/>
</dbReference>
<dbReference type="InterPro" id="IPR036291">
    <property type="entry name" value="NAD(P)-bd_dom_sf"/>
</dbReference>
<comment type="function">
    <text evidence="6">Catalyzes the reduction of dTDP-6-deoxy-L-lyxo-4-hexulose to yield dTDP-L-rhamnose.</text>
</comment>
<dbReference type="Pfam" id="PF04321">
    <property type="entry name" value="RmlD_sub_bind"/>
    <property type="match status" value="1"/>
</dbReference>
<protein>
    <recommendedName>
        <fullName evidence="4 6">dTDP-4-dehydrorhamnose reductase</fullName>
        <ecNumber evidence="3 6">1.1.1.133</ecNumber>
    </recommendedName>
</protein>
<evidence type="ECO:0000256" key="3">
    <source>
        <dbReference type="ARBA" id="ARBA00012929"/>
    </source>
</evidence>
<comment type="catalytic activity">
    <reaction evidence="5 6">
        <text>dTDP-beta-L-rhamnose + NADP(+) = dTDP-4-dehydro-beta-L-rhamnose + NADPH + H(+)</text>
        <dbReference type="Rhea" id="RHEA:21796"/>
        <dbReference type="ChEBI" id="CHEBI:15378"/>
        <dbReference type="ChEBI" id="CHEBI:57510"/>
        <dbReference type="ChEBI" id="CHEBI:57783"/>
        <dbReference type="ChEBI" id="CHEBI:58349"/>
        <dbReference type="ChEBI" id="CHEBI:62830"/>
        <dbReference type="EC" id="1.1.1.133"/>
    </reaction>
</comment>
<dbReference type="RefSeq" id="WP_386089915.1">
    <property type="nucleotide sequence ID" value="NZ_JBHRXN010000012.1"/>
</dbReference>
<dbReference type="SUPFAM" id="SSF51735">
    <property type="entry name" value="NAD(P)-binding Rossmann-fold domains"/>
    <property type="match status" value="1"/>
</dbReference>
<dbReference type="InterPro" id="IPR029903">
    <property type="entry name" value="RmlD-like-bd"/>
</dbReference>
<keyword evidence="6" id="KW-0521">NADP</keyword>
<accession>A0ABV7RE62</accession>
<comment type="caution">
    <text evidence="8">The sequence shown here is derived from an EMBL/GenBank/DDBJ whole genome shotgun (WGS) entry which is preliminary data.</text>
</comment>
<dbReference type="Gene3D" id="3.40.50.720">
    <property type="entry name" value="NAD(P)-binding Rossmann-like Domain"/>
    <property type="match status" value="1"/>
</dbReference>
<dbReference type="EMBL" id="JBHRXN010000012">
    <property type="protein sequence ID" value="MFC3531883.1"/>
    <property type="molecule type" value="Genomic_DNA"/>
</dbReference>
<evidence type="ECO:0000256" key="6">
    <source>
        <dbReference type="RuleBase" id="RU364082"/>
    </source>
</evidence>
<dbReference type="PANTHER" id="PTHR10491:SF4">
    <property type="entry name" value="METHIONINE ADENOSYLTRANSFERASE 2 SUBUNIT BETA"/>
    <property type="match status" value="1"/>
</dbReference>
<sequence length="180" mass="19546">MANPQCVYGSSKLAGEQAVATAGTAHAILRTSWVFGAHGGNFLKTILRLANERDQLSIVAGQIGAPTPASLLANVTAHIIQQYRRDKCDFPSGLYHLSCSGSTSWYEYAQLVVELAATHGFPLKLSAADIQPIPTSGYPTPARRPRNSQLDCSKIQKIFGTHPPDWHDSVKHVLAQLDQR</sequence>
<evidence type="ECO:0000313" key="9">
    <source>
        <dbReference type="Proteomes" id="UP001595741"/>
    </source>
</evidence>
<name>A0ABV7RE62_9NEIS</name>
<evidence type="ECO:0000256" key="2">
    <source>
        <dbReference type="ARBA" id="ARBA00010944"/>
    </source>
</evidence>
<dbReference type="EC" id="1.1.1.133" evidence="3 6"/>
<comment type="similarity">
    <text evidence="2 6">Belongs to the dTDP-4-dehydrorhamnose reductase family.</text>
</comment>
<evidence type="ECO:0000259" key="7">
    <source>
        <dbReference type="Pfam" id="PF04321"/>
    </source>
</evidence>
<dbReference type="InterPro" id="IPR005913">
    <property type="entry name" value="dTDP_dehydrorham_reduct"/>
</dbReference>
<evidence type="ECO:0000313" key="8">
    <source>
        <dbReference type="EMBL" id="MFC3531883.1"/>
    </source>
</evidence>
<dbReference type="PANTHER" id="PTHR10491">
    <property type="entry name" value="DTDP-4-DEHYDRORHAMNOSE REDUCTASE"/>
    <property type="match status" value="1"/>
</dbReference>
<evidence type="ECO:0000256" key="4">
    <source>
        <dbReference type="ARBA" id="ARBA00017099"/>
    </source>
</evidence>
<evidence type="ECO:0000256" key="1">
    <source>
        <dbReference type="ARBA" id="ARBA00004781"/>
    </source>
</evidence>
<keyword evidence="9" id="KW-1185">Reference proteome</keyword>